<protein>
    <submittedName>
        <fullName evidence="2">Uncharacterized protein</fullName>
    </submittedName>
</protein>
<reference evidence="2" key="1">
    <citation type="submission" date="2015-11" db="EMBL/GenBank/DDBJ databases">
        <title>De novo transcriptome assembly of four potential Pierce s Disease insect vectors from Arizona vineyards.</title>
        <authorList>
            <person name="Tassone E.E."/>
        </authorList>
    </citation>
    <scope>NUCLEOTIDE SEQUENCE</scope>
</reference>
<dbReference type="AlphaFoldDB" id="A0A1B6FTJ1"/>
<feature type="signal peptide" evidence="1">
    <location>
        <begin position="1"/>
        <end position="17"/>
    </location>
</feature>
<organism evidence="2">
    <name type="scientific">Cuerna arida</name>
    <dbReference type="NCBI Taxonomy" id="1464854"/>
    <lineage>
        <taxon>Eukaryota</taxon>
        <taxon>Metazoa</taxon>
        <taxon>Ecdysozoa</taxon>
        <taxon>Arthropoda</taxon>
        <taxon>Hexapoda</taxon>
        <taxon>Insecta</taxon>
        <taxon>Pterygota</taxon>
        <taxon>Neoptera</taxon>
        <taxon>Paraneoptera</taxon>
        <taxon>Hemiptera</taxon>
        <taxon>Auchenorrhyncha</taxon>
        <taxon>Membracoidea</taxon>
        <taxon>Cicadellidae</taxon>
        <taxon>Cicadellinae</taxon>
        <taxon>Proconiini</taxon>
        <taxon>Cuerna</taxon>
    </lineage>
</organism>
<evidence type="ECO:0000313" key="2">
    <source>
        <dbReference type="EMBL" id="JAS53495.1"/>
    </source>
</evidence>
<keyword evidence="1" id="KW-0732">Signal</keyword>
<dbReference type="EMBL" id="GECZ01016274">
    <property type="protein sequence ID" value="JAS53495.1"/>
    <property type="molecule type" value="Transcribed_RNA"/>
</dbReference>
<name>A0A1B6FTJ1_9HEMI</name>
<proteinExistence type="predicted"/>
<accession>A0A1B6FTJ1</accession>
<sequence>MIALTFGALLVCQAALAYPSPYPGPKPSARPIPDPIFVDGIFDGVNGVNNLYGFNGCNGFNGFNGLNGFAYDGFGVPGFGFAEEFITPPVVPPVLNTVDVYDIATLGVIPAPPVEYVYPAVGYEAFGLGGGFNSFNPFNGGNLGYNVGCI</sequence>
<gene>
    <name evidence="2" type="ORF">g.16083</name>
</gene>
<feature type="chain" id="PRO_5008583071" evidence="1">
    <location>
        <begin position="18"/>
        <end position="150"/>
    </location>
</feature>
<evidence type="ECO:0000256" key="1">
    <source>
        <dbReference type="SAM" id="SignalP"/>
    </source>
</evidence>